<accession>A0A1G9BE36</accession>
<dbReference type="Proteomes" id="UP000198683">
    <property type="component" value="Unassembled WGS sequence"/>
</dbReference>
<dbReference type="InterPro" id="IPR049180">
    <property type="entry name" value="MdcG_C"/>
</dbReference>
<dbReference type="NCBIfam" id="NF002332">
    <property type="entry name" value="PRK01293.1"/>
    <property type="match status" value="1"/>
</dbReference>
<proteinExistence type="predicted"/>
<keyword evidence="2" id="KW-0808">Transferase</keyword>
<gene>
    <name evidence="2" type="ORF">SAMN05421874_107130</name>
</gene>
<reference evidence="2 3" key="1">
    <citation type="submission" date="2016-10" db="EMBL/GenBank/DDBJ databases">
        <authorList>
            <person name="de Groot N.N."/>
        </authorList>
    </citation>
    <scope>NUCLEOTIDE SEQUENCE [LARGE SCALE GENOMIC DNA]</scope>
    <source>
        <strain evidence="2 3">CGMCC 4.5681</strain>
    </source>
</reference>
<feature type="domain" description="Phosphoribosyl-dephospho-CoA transferase MdcG C-terminal" evidence="1">
    <location>
        <begin position="90"/>
        <end position="199"/>
    </location>
</feature>
<dbReference type="STRING" id="683260.SAMN05421874_107130"/>
<dbReference type="NCBIfam" id="TIGR03135">
    <property type="entry name" value="malonate_mdcG"/>
    <property type="match status" value="1"/>
</dbReference>
<evidence type="ECO:0000313" key="2">
    <source>
        <dbReference type="EMBL" id="SDK37792.1"/>
    </source>
</evidence>
<dbReference type="Pfam" id="PF10620">
    <property type="entry name" value="MdcG"/>
    <property type="match status" value="1"/>
</dbReference>
<protein>
    <submittedName>
        <fullName evidence="2">Phosphoribosyl-dephospho-CoA transferase</fullName>
    </submittedName>
</protein>
<dbReference type="EMBL" id="FNFB01000007">
    <property type="protein sequence ID" value="SDK37792.1"/>
    <property type="molecule type" value="Genomic_DNA"/>
</dbReference>
<evidence type="ECO:0000313" key="3">
    <source>
        <dbReference type="Proteomes" id="UP000198683"/>
    </source>
</evidence>
<sequence length="203" mass="21502">MEVTPRPHDLLRLAPDAVTGGLPRWAAASLAACPWAVVRRAPHPSRLIPVGVRGAARCERQAALVPSTAVLGRVPPEWLNRRVPRLPRPAAALAAVRRCLAAELGEAAAWGPVGGVGFELATGHRVTHPGSDLDLLIRTPDRLPRELAARLLTVFCGLACAVDCQLETPRGGVALVEWARTGGPVLARTGRGPELVDDPWAPI</sequence>
<dbReference type="RefSeq" id="WP_176903090.1">
    <property type="nucleotide sequence ID" value="NZ_FNFB01000007.1"/>
</dbReference>
<name>A0A1G9BE36_9ACTN</name>
<dbReference type="InterPro" id="IPR017557">
    <property type="entry name" value="Holo-ACP_synthase"/>
</dbReference>
<keyword evidence="3" id="KW-1185">Reference proteome</keyword>
<dbReference type="AlphaFoldDB" id="A0A1G9BE36"/>
<evidence type="ECO:0000259" key="1">
    <source>
        <dbReference type="Pfam" id="PF10620"/>
    </source>
</evidence>
<organism evidence="2 3">
    <name type="scientific">Nonomuraea maritima</name>
    <dbReference type="NCBI Taxonomy" id="683260"/>
    <lineage>
        <taxon>Bacteria</taxon>
        <taxon>Bacillati</taxon>
        <taxon>Actinomycetota</taxon>
        <taxon>Actinomycetes</taxon>
        <taxon>Streptosporangiales</taxon>
        <taxon>Streptosporangiaceae</taxon>
        <taxon>Nonomuraea</taxon>
    </lineage>
</organism>
<dbReference type="GO" id="GO:0016779">
    <property type="term" value="F:nucleotidyltransferase activity"/>
    <property type="evidence" value="ECO:0007669"/>
    <property type="project" value="InterPro"/>
</dbReference>